<gene>
    <name evidence="4" type="ORF">M0813_00568</name>
</gene>
<dbReference type="Pfam" id="PF00622">
    <property type="entry name" value="SPRY"/>
    <property type="match status" value="1"/>
</dbReference>
<feature type="compositionally biased region" description="Polar residues" evidence="2">
    <location>
        <begin position="185"/>
        <end position="201"/>
    </location>
</feature>
<protein>
    <submittedName>
        <fullName evidence="4">Spry domain containing socs box protein</fullName>
    </submittedName>
</protein>
<dbReference type="EMBL" id="JAOAOG010000272">
    <property type="protein sequence ID" value="KAJ6233935.1"/>
    <property type="molecule type" value="Genomic_DNA"/>
</dbReference>
<feature type="domain" description="B box-type" evidence="3">
    <location>
        <begin position="61"/>
        <end position="99"/>
    </location>
</feature>
<sequence length="399" mass="46474">MSKRVRNRRTRNVNKQSISQKKPKNEPMKRKKKPKKQVQKKNDRNIPVEQIDQNENEKEIVAIKVCQVCQKEEPNLFCSVCQIAFCTKCETKLHTDFLRSAHKQFVSKNTNTTSEITRYKNPQILQFRKEFNEEIDLAIKKVVNQKIEFEKLVNKSLNILNVTKSNFNQRIEQMIVQDQRALSQQKTVPQQKNVPKQKNVPQQKNEIQKEKQINTNKGTKLNLNGIGKAKDKFVKGNDERVIYRNQNRIVETAHGKVGFVCGTFSFWKGIKQIKIKILEFAQVEKNSLELGIVAHSKSGLIAKGELSDTYCFRTLVKKKKCISDIIKRTTQREGRQYGKPLKKGDVLHIVIDMNKHNLYFAINNQNLGLAFENIPKKVCFFARLQKQKALQNKIQILWK</sequence>
<evidence type="ECO:0000259" key="3">
    <source>
        <dbReference type="PROSITE" id="PS50119"/>
    </source>
</evidence>
<dbReference type="Proteomes" id="UP001150062">
    <property type="component" value="Unassembled WGS sequence"/>
</dbReference>
<dbReference type="SUPFAM" id="SSF49899">
    <property type="entry name" value="Concanavalin A-like lectins/glucanases"/>
    <property type="match status" value="1"/>
</dbReference>
<keyword evidence="1" id="KW-0863">Zinc-finger</keyword>
<reference evidence="4" key="1">
    <citation type="submission" date="2022-08" db="EMBL/GenBank/DDBJ databases">
        <title>Novel sulfate-reducing endosymbionts in the free-living metamonad Anaeramoeba.</title>
        <authorList>
            <person name="Jerlstrom-Hultqvist J."/>
            <person name="Cepicka I."/>
            <person name="Gallot-Lavallee L."/>
            <person name="Salas-Leiva D."/>
            <person name="Curtis B.A."/>
            <person name="Zahonova K."/>
            <person name="Pipaliya S."/>
            <person name="Dacks J."/>
            <person name="Roger A.J."/>
        </authorList>
    </citation>
    <scope>NUCLEOTIDE SEQUENCE</scope>
    <source>
        <strain evidence="4">Schooner1</strain>
    </source>
</reference>
<dbReference type="Gene3D" id="2.60.120.920">
    <property type="match status" value="1"/>
</dbReference>
<dbReference type="InterPro" id="IPR000315">
    <property type="entry name" value="Znf_B-box"/>
</dbReference>
<dbReference type="InterPro" id="IPR003877">
    <property type="entry name" value="SPRY_dom"/>
</dbReference>
<feature type="region of interest" description="Disordered" evidence="2">
    <location>
        <begin position="185"/>
        <end position="206"/>
    </location>
</feature>
<dbReference type="InterPro" id="IPR043136">
    <property type="entry name" value="B30.2/SPRY_sf"/>
</dbReference>
<evidence type="ECO:0000256" key="1">
    <source>
        <dbReference type="PROSITE-ProRule" id="PRU00024"/>
    </source>
</evidence>
<dbReference type="PROSITE" id="PS50119">
    <property type="entry name" value="ZF_BBOX"/>
    <property type="match status" value="1"/>
</dbReference>
<name>A0ABQ8XMV2_9EUKA</name>
<organism evidence="4 5">
    <name type="scientific">Anaeramoeba flamelloides</name>
    <dbReference type="NCBI Taxonomy" id="1746091"/>
    <lineage>
        <taxon>Eukaryota</taxon>
        <taxon>Metamonada</taxon>
        <taxon>Anaeramoebidae</taxon>
        <taxon>Anaeramoeba</taxon>
    </lineage>
</organism>
<dbReference type="InterPro" id="IPR013320">
    <property type="entry name" value="ConA-like_dom_sf"/>
</dbReference>
<keyword evidence="1" id="KW-0479">Metal-binding</keyword>
<feature type="compositionally biased region" description="Basic residues" evidence="2">
    <location>
        <begin position="1"/>
        <end position="12"/>
    </location>
</feature>
<feature type="region of interest" description="Disordered" evidence="2">
    <location>
        <begin position="1"/>
        <end position="51"/>
    </location>
</feature>
<feature type="compositionally biased region" description="Basic residues" evidence="2">
    <location>
        <begin position="29"/>
        <end position="39"/>
    </location>
</feature>
<accession>A0ABQ8XMV2</accession>
<keyword evidence="5" id="KW-1185">Reference proteome</keyword>
<evidence type="ECO:0000313" key="5">
    <source>
        <dbReference type="Proteomes" id="UP001150062"/>
    </source>
</evidence>
<proteinExistence type="predicted"/>
<evidence type="ECO:0000256" key="2">
    <source>
        <dbReference type="SAM" id="MobiDB-lite"/>
    </source>
</evidence>
<keyword evidence="1" id="KW-0862">Zinc</keyword>
<evidence type="ECO:0000313" key="4">
    <source>
        <dbReference type="EMBL" id="KAJ6233935.1"/>
    </source>
</evidence>
<comment type="caution">
    <text evidence="4">The sequence shown here is derived from an EMBL/GenBank/DDBJ whole genome shotgun (WGS) entry which is preliminary data.</text>
</comment>